<keyword evidence="2" id="KW-0812">Transmembrane</keyword>
<proteinExistence type="inferred from homology"/>
<dbReference type="InterPro" id="IPR044926">
    <property type="entry name" value="RGS_subdomain_2"/>
</dbReference>
<dbReference type="SUPFAM" id="SSF64268">
    <property type="entry name" value="PX domain"/>
    <property type="match status" value="1"/>
</dbReference>
<dbReference type="PANTHER" id="PTHR22775:SF3">
    <property type="entry name" value="SORTING NEXIN-13"/>
    <property type="match status" value="1"/>
</dbReference>
<dbReference type="Gene3D" id="1.10.167.10">
    <property type="entry name" value="Regulator of G-protein Signalling 4, domain 2"/>
    <property type="match status" value="1"/>
</dbReference>
<dbReference type="AlphaFoldDB" id="T1JAB6"/>
<dbReference type="GO" id="GO:0005769">
    <property type="term" value="C:early endosome"/>
    <property type="evidence" value="ECO:0007669"/>
    <property type="project" value="TreeGrafter"/>
</dbReference>
<dbReference type="eggNOG" id="KOG2101">
    <property type="taxonomic scope" value="Eukaryota"/>
</dbReference>
<dbReference type="InterPro" id="IPR036871">
    <property type="entry name" value="PX_dom_sf"/>
</dbReference>
<dbReference type="Gene3D" id="3.30.1520.10">
    <property type="entry name" value="Phox-like domain"/>
    <property type="match status" value="1"/>
</dbReference>
<dbReference type="Pfam" id="PF00787">
    <property type="entry name" value="PX"/>
    <property type="match status" value="1"/>
</dbReference>
<feature type="domain" description="PX" evidence="4">
    <location>
        <begin position="583"/>
        <end position="699"/>
    </location>
</feature>
<evidence type="ECO:0000313" key="6">
    <source>
        <dbReference type="EnsemblMetazoa" id="SMAR010676-PA"/>
    </source>
</evidence>
<evidence type="ECO:0000256" key="2">
    <source>
        <dbReference type="SAM" id="Phobius"/>
    </source>
</evidence>
<dbReference type="SMART" id="SM00312">
    <property type="entry name" value="PX"/>
    <property type="match status" value="1"/>
</dbReference>
<dbReference type="PROSITE" id="PS50195">
    <property type="entry name" value="PX"/>
    <property type="match status" value="1"/>
</dbReference>
<evidence type="ECO:0000259" key="4">
    <source>
        <dbReference type="PROSITE" id="PS50195"/>
    </source>
</evidence>
<keyword evidence="7" id="KW-1185">Reference proteome</keyword>
<dbReference type="EnsemblMetazoa" id="SMAR010676-RA">
    <property type="protein sequence ID" value="SMAR010676-PA"/>
    <property type="gene ID" value="SMAR010676"/>
</dbReference>
<sequence>MPLPLIGWIGILLVVSVATFGVFNCIFTVFLAALFIGSAFLVLYFRGLKSAHEYWNNVFISRLGLPPSAIRRIGELVQMSVKPSKFDRRLTGANIIDEPLQEVLQYTLRDYIRIWYSTVTDEEGFLNDLRDTAQNVMIAFSKRAKEVHWVPYLTTRLVDDFASHLRLFRQAKKKLERKKKQDPNLNVDLISIFFDLENEMEHNLCRDGVSSSGIDEKEYLQDLSEVILFLLLPPGDFYNKPFRYLARELLVNAIFLPTIEQFSDPDYINQIIVWLCKDVVLTSDAFLSIIRVTENVEELQAVCEKVNQEIAMRKSNSSLVVYFMYKKLSTIVCEGYRAAMKIQIQTKCLLYAIAMLLFAFDWNKILISGQKLFCLPLDVVLKNNVALAYFIDYMTSINCQNYLYFYLNIEINFKGFRVSAEQQISIAHLNKLSDPHSEPIDLEPLREVALNMYDQYLSEKAAPRVKLEEPLVRRLVGRLRTEAPHEAWFDEIQIKIYSLFQEDSFFPSFKKSEFYVKLLAELELLNISKSDDEDIQCFDDVSLVNYDSLSLSSLGDDTCSDTVHSAALDPSNQCHIPVLPPETIIKAQIIELGIAKETGKQFAVYTIDVAKKCAGSEERWEVARRYSDFYDFHMCLLAKFGSNFVHNFPGKKTFNNMKYEFLEKRLKQLNDYLQILLKPETTKNNPGLLDFVHHFLEPVSYEKTKGNFAKKVEGIKKSVRNISQAMRSIPDNLISSVDGVMGGLSKAFRTHSTGKSVNSDSSKVAAGLDIEGDDNIPLRIMLLLMNEIFDLKSRNQWLRRRVVTILRQIIKTTFGDRINRKIIDSVEYWTSAEQVAECVKSFKHAFWPNGVSALSTPPRDEQTKMRTRVAAKTAVMCSVSDELKHIIGSETTKRGILLLFEMVQQKTLNRRFVYVLMEGILELLFPSNKFPEIFRKLHSKSSRLKLNIDECRGGGTVFYDI</sequence>
<organism evidence="6 7">
    <name type="scientific">Strigamia maritima</name>
    <name type="common">European centipede</name>
    <name type="synonym">Geophilus maritimus</name>
    <dbReference type="NCBI Taxonomy" id="126957"/>
    <lineage>
        <taxon>Eukaryota</taxon>
        <taxon>Metazoa</taxon>
        <taxon>Ecdysozoa</taxon>
        <taxon>Arthropoda</taxon>
        <taxon>Myriapoda</taxon>
        <taxon>Chilopoda</taxon>
        <taxon>Pleurostigmophora</taxon>
        <taxon>Geophilomorpha</taxon>
        <taxon>Linotaeniidae</taxon>
        <taxon>Strigamia</taxon>
    </lineage>
</organism>
<dbReference type="EMBL" id="JH431989">
    <property type="status" value="NOT_ANNOTATED_CDS"/>
    <property type="molecule type" value="Genomic_DNA"/>
</dbReference>
<dbReference type="SMART" id="SM00313">
    <property type="entry name" value="PXA"/>
    <property type="match status" value="1"/>
</dbReference>
<evidence type="ECO:0000259" key="3">
    <source>
        <dbReference type="PROSITE" id="PS50132"/>
    </source>
</evidence>
<dbReference type="InterPro" id="IPR003114">
    <property type="entry name" value="Phox_assoc"/>
</dbReference>
<reference evidence="6" key="2">
    <citation type="submission" date="2015-02" db="UniProtKB">
        <authorList>
            <consortium name="EnsemblMetazoa"/>
        </authorList>
    </citation>
    <scope>IDENTIFICATION</scope>
</reference>
<evidence type="ECO:0000259" key="5">
    <source>
        <dbReference type="PROSITE" id="PS51207"/>
    </source>
</evidence>
<accession>T1JAB6</accession>
<dbReference type="InterPro" id="IPR001683">
    <property type="entry name" value="PX_dom"/>
</dbReference>
<dbReference type="InterPro" id="IPR016137">
    <property type="entry name" value="RGS"/>
</dbReference>
<dbReference type="SUPFAM" id="SSF48097">
    <property type="entry name" value="Regulator of G-protein signaling, RGS"/>
    <property type="match status" value="1"/>
</dbReference>
<dbReference type="HOGENOM" id="CLU_005899_1_0_1"/>
<dbReference type="PROSITE" id="PS50132">
    <property type="entry name" value="RGS"/>
    <property type="match status" value="1"/>
</dbReference>
<dbReference type="Pfam" id="PF08628">
    <property type="entry name" value="Nexin_C"/>
    <property type="match status" value="1"/>
</dbReference>
<feature type="domain" description="PXA" evidence="5">
    <location>
        <begin position="93"/>
        <end position="280"/>
    </location>
</feature>
<feature type="domain" description="RGS" evidence="3">
    <location>
        <begin position="376"/>
        <end position="519"/>
    </location>
</feature>
<feature type="transmembrane region" description="Helical" evidence="2">
    <location>
        <begin position="12"/>
        <end position="45"/>
    </location>
</feature>
<dbReference type="PROSITE" id="PS51207">
    <property type="entry name" value="PXA"/>
    <property type="match status" value="1"/>
</dbReference>
<keyword evidence="2" id="KW-0472">Membrane</keyword>
<evidence type="ECO:0008006" key="8">
    <source>
        <dbReference type="Google" id="ProtNLM"/>
    </source>
</evidence>
<dbReference type="Pfam" id="PF00615">
    <property type="entry name" value="RGS"/>
    <property type="match status" value="1"/>
</dbReference>
<dbReference type="STRING" id="126957.T1JAB6"/>
<reference evidence="7" key="1">
    <citation type="submission" date="2011-05" db="EMBL/GenBank/DDBJ databases">
        <authorList>
            <person name="Richards S.R."/>
            <person name="Qu J."/>
            <person name="Jiang H."/>
            <person name="Jhangiani S.N."/>
            <person name="Agravi P."/>
            <person name="Goodspeed R."/>
            <person name="Gross S."/>
            <person name="Mandapat C."/>
            <person name="Jackson L."/>
            <person name="Mathew T."/>
            <person name="Pu L."/>
            <person name="Thornton R."/>
            <person name="Saada N."/>
            <person name="Wilczek-Boney K.B."/>
            <person name="Lee S."/>
            <person name="Kovar C."/>
            <person name="Wu Y."/>
            <person name="Scherer S.E."/>
            <person name="Worley K.C."/>
            <person name="Muzny D.M."/>
            <person name="Gibbs R."/>
        </authorList>
    </citation>
    <scope>NUCLEOTIDE SEQUENCE</scope>
    <source>
        <strain evidence="7">Brora</strain>
    </source>
</reference>
<comment type="similarity">
    <text evidence="1">Belongs to the sorting nexin family.</text>
</comment>
<name>T1JAB6_STRMM</name>
<evidence type="ECO:0000313" key="7">
    <source>
        <dbReference type="Proteomes" id="UP000014500"/>
    </source>
</evidence>
<dbReference type="GO" id="GO:0035091">
    <property type="term" value="F:phosphatidylinositol binding"/>
    <property type="evidence" value="ECO:0007669"/>
    <property type="project" value="InterPro"/>
</dbReference>
<keyword evidence="2" id="KW-1133">Transmembrane helix</keyword>
<protein>
    <recommendedName>
        <fullName evidence="8">Sorting nexin-13</fullName>
    </recommendedName>
</protein>
<evidence type="ECO:0000256" key="1">
    <source>
        <dbReference type="ARBA" id="ARBA00010883"/>
    </source>
</evidence>
<dbReference type="OMA" id="CETINNT"/>
<dbReference type="Proteomes" id="UP000014500">
    <property type="component" value="Unassembled WGS sequence"/>
</dbReference>
<dbReference type="Pfam" id="PF02194">
    <property type="entry name" value="PXA"/>
    <property type="match status" value="1"/>
</dbReference>
<dbReference type="PANTHER" id="PTHR22775">
    <property type="entry name" value="SORTING NEXIN"/>
    <property type="match status" value="1"/>
</dbReference>
<dbReference type="SMART" id="SM00315">
    <property type="entry name" value="RGS"/>
    <property type="match status" value="1"/>
</dbReference>
<dbReference type="InterPro" id="IPR036305">
    <property type="entry name" value="RGS_sf"/>
</dbReference>
<dbReference type="InterPro" id="IPR013937">
    <property type="entry name" value="Sorting_nexin_C"/>
</dbReference>
<dbReference type="PhylomeDB" id="T1JAB6"/>